<dbReference type="Proteomes" id="UP000053480">
    <property type="component" value="Unassembled WGS sequence"/>
</dbReference>
<gene>
    <name evidence="1" type="ORF">TQ35_0007930</name>
</gene>
<reference evidence="1" key="1">
    <citation type="submission" date="2024-07" db="EMBL/GenBank/DDBJ databases">
        <title>Metagenome and Metagenome-Assembled Genomes of Archaea from a hot spring from the geothermal field of Los Azufres, Mexico.</title>
        <authorList>
            <person name="Marin-Paredes R."/>
            <person name="Martinez-Romero E."/>
            <person name="Servin-Garciduenas L.E."/>
        </authorList>
    </citation>
    <scope>NUCLEOTIDE SEQUENCE</scope>
    <source>
        <strain evidence="1">AZ1-454</strain>
    </source>
</reference>
<dbReference type="EMBL" id="JZWS03000012">
    <property type="protein sequence ID" value="MEW9492110.1"/>
    <property type="molecule type" value="Genomic_DNA"/>
</dbReference>
<protein>
    <submittedName>
        <fullName evidence="1">Hydantoinase/oxoprolinase family protein</fullName>
    </submittedName>
</protein>
<sequence length="647" mass="71490">MRLAVDIGGTFTDLVYVDEDGNVSFYKLSSTPKAPEEGLLQGIKEMGVRFKEVVHATTVATNALLGQLNLELPPVALMTTKGFKDVIEIGRQNRPELYNPYFERPKPLVPRELRLEVEERVNAEGRILVPLNEKEAEELVKEASRVAVALAISFLHSYANPENEVKAKKIAEKYFRHVSVSSEVAPEPREYERTSTTVVNAALMPIVSRYLNALEGVMAKYNAKLYVMASSGGLVDSSEASKRPIQIIESGPAAGLVGVQAFSRELGIGNAISFDMGGTTAKAGTVINGEVNVTTEYEVGGRTHYGRIVKGSGYPVRFPFVDLVEVSAGGGTIIWRDEAGALRVGPTSAGADPGPMSYGKGGKSPTLTDANLVLGRIGERLLSGQMTLRKDLALRGLSALGDPEEVALNALRLAVLEMARAIRLVTVERGIDPSTMTLFAFGGAGPQFALEIAEELGIRQVLVPPQPGLFSAMGMLFADEKFEIRKSFPNDLERDFQELERELVKRLGEVDYFLRYADVRYEGQGWELTVQVNDVNKLREEFEKKHEVTYGFKLDRPIEVVTIRVFAVRRTKRPRMPDPPINSKPSVSSRKVMFDSWQEVPVYVRETLPMGFEIEGPAVIEEYSSTTILKPGWRARVEKMGAMRCWR</sequence>
<evidence type="ECO:0000313" key="2">
    <source>
        <dbReference type="Proteomes" id="UP000053480"/>
    </source>
</evidence>
<proteinExistence type="predicted"/>
<organism evidence="1 2">
    <name type="scientific">Candidatus Aramenus sulfurataquae</name>
    <dbReference type="NCBI Taxonomy" id="1326980"/>
    <lineage>
        <taxon>Archaea</taxon>
        <taxon>Thermoproteota</taxon>
        <taxon>Thermoprotei</taxon>
        <taxon>Sulfolobales</taxon>
        <taxon>Sulfolobaceae</taxon>
        <taxon>Candidatus Aramenus</taxon>
    </lineage>
</organism>
<accession>A0ACC6TQR0</accession>
<name>A0ACC6TQR0_9CREN</name>
<evidence type="ECO:0000313" key="1">
    <source>
        <dbReference type="EMBL" id="MEW9492110.1"/>
    </source>
</evidence>
<comment type="caution">
    <text evidence="1">The sequence shown here is derived from an EMBL/GenBank/DDBJ whole genome shotgun (WGS) entry which is preliminary data.</text>
</comment>